<dbReference type="PROSITE" id="PS50125">
    <property type="entry name" value="GUANYLATE_CYCLASE_2"/>
    <property type="match status" value="1"/>
</dbReference>
<feature type="transmembrane region" description="Helical" evidence="1">
    <location>
        <begin position="463"/>
        <end position="487"/>
    </location>
</feature>
<dbReference type="InterPro" id="IPR001054">
    <property type="entry name" value="A/G_cyclase"/>
</dbReference>
<dbReference type="SMART" id="SM01080">
    <property type="entry name" value="CHASE2"/>
    <property type="match status" value="1"/>
</dbReference>
<dbReference type="Gene3D" id="3.30.70.1230">
    <property type="entry name" value="Nucleotide cyclase"/>
    <property type="match status" value="1"/>
</dbReference>
<evidence type="ECO:0000313" key="3">
    <source>
        <dbReference type="EMBL" id="GAK53911.1"/>
    </source>
</evidence>
<dbReference type="PANTHER" id="PTHR43081:SF1">
    <property type="entry name" value="ADENYLATE CYCLASE, TERMINAL-DIFFERENTIATION SPECIFIC"/>
    <property type="match status" value="1"/>
</dbReference>
<reference evidence="3" key="1">
    <citation type="journal article" date="2015" name="PeerJ">
        <title>First genomic representation of candidate bacterial phylum KSB3 points to enhanced environmental sensing as a trigger of wastewater bulking.</title>
        <authorList>
            <person name="Sekiguchi Y."/>
            <person name="Ohashi A."/>
            <person name="Parks D.H."/>
            <person name="Yamauchi T."/>
            <person name="Tyson G.W."/>
            <person name="Hugenholtz P."/>
        </authorList>
    </citation>
    <scope>NUCLEOTIDE SEQUENCE [LARGE SCALE GENOMIC DNA]</scope>
</reference>
<evidence type="ECO:0000256" key="1">
    <source>
        <dbReference type="SAM" id="Phobius"/>
    </source>
</evidence>
<accession>A0A081BR80</accession>
<keyword evidence="4" id="KW-1185">Reference proteome</keyword>
<dbReference type="InterPro" id="IPR050697">
    <property type="entry name" value="Adenylyl/Guanylyl_Cyclase_3/4"/>
</dbReference>
<dbReference type="Pfam" id="PF00211">
    <property type="entry name" value="Guanylate_cyc"/>
    <property type="match status" value="1"/>
</dbReference>
<gene>
    <name evidence="3" type="ORF">U14_05186</name>
</gene>
<organism evidence="3">
    <name type="scientific">Candidatus Moduliflexus flocculans</name>
    <dbReference type="NCBI Taxonomy" id="1499966"/>
    <lineage>
        <taxon>Bacteria</taxon>
        <taxon>Candidatus Moduliflexota</taxon>
        <taxon>Candidatus Moduliflexia</taxon>
        <taxon>Candidatus Moduliflexales</taxon>
        <taxon>Candidatus Moduliflexaceae</taxon>
    </lineage>
</organism>
<keyword evidence="1" id="KW-1133">Transmembrane helix</keyword>
<dbReference type="Proteomes" id="UP000030700">
    <property type="component" value="Unassembled WGS sequence"/>
</dbReference>
<evidence type="ECO:0000259" key="2">
    <source>
        <dbReference type="PROSITE" id="PS50125"/>
    </source>
</evidence>
<dbReference type="HOGENOM" id="CLU_000445_85_1_0"/>
<dbReference type="SMART" id="SM00044">
    <property type="entry name" value="CYCc"/>
    <property type="match status" value="1"/>
</dbReference>
<dbReference type="CDD" id="cd07302">
    <property type="entry name" value="CHD"/>
    <property type="match status" value="1"/>
</dbReference>
<name>A0A081BR80_9BACT</name>
<dbReference type="PANTHER" id="PTHR43081">
    <property type="entry name" value="ADENYLATE CYCLASE, TERMINAL-DIFFERENTIATION SPECIFIC-RELATED"/>
    <property type="match status" value="1"/>
</dbReference>
<evidence type="ECO:0000313" key="4">
    <source>
        <dbReference type="Proteomes" id="UP000030700"/>
    </source>
</evidence>
<feature type="transmembrane region" description="Helical" evidence="1">
    <location>
        <begin position="438"/>
        <end position="457"/>
    </location>
</feature>
<proteinExistence type="predicted"/>
<feature type="domain" description="Guanylate cyclase" evidence="2">
    <location>
        <begin position="529"/>
        <end position="662"/>
    </location>
</feature>
<feature type="transmembrane region" description="Helical" evidence="1">
    <location>
        <begin position="412"/>
        <end position="431"/>
    </location>
</feature>
<dbReference type="GO" id="GO:0004016">
    <property type="term" value="F:adenylate cyclase activity"/>
    <property type="evidence" value="ECO:0007669"/>
    <property type="project" value="UniProtKB-ARBA"/>
</dbReference>
<dbReference type="AlphaFoldDB" id="A0A081BR80"/>
<keyword evidence="1" id="KW-0472">Membrane</keyword>
<dbReference type="GO" id="GO:0006171">
    <property type="term" value="P:cAMP biosynthetic process"/>
    <property type="evidence" value="ECO:0007669"/>
    <property type="project" value="TreeGrafter"/>
</dbReference>
<dbReference type="SUPFAM" id="SSF55073">
    <property type="entry name" value="Nucleotide cyclase"/>
    <property type="match status" value="1"/>
</dbReference>
<dbReference type="STRING" id="1499966.U14_05186"/>
<keyword evidence="1" id="KW-0812">Transmembrane</keyword>
<dbReference type="Pfam" id="PF05226">
    <property type="entry name" value="CHASE2"/>
    <property type="match status" value="1"/>
</dbReference>
<sequence>MTIKLPFQNKYITSLFLSLLALLTISLVNFLLPQQLYEWEEKTVDYRFRLRKPVPNYPNLVNIGIDDKSLDAIGVWPWDRSVHARMLNLLRQMNAAVIDYDLIFPRKSSQEGDAQFFEAVRQANNVILSTPFQLTEQPCFLPAEHADFLAKYPQIGHILEPVTMQQDGRICVDVDALPEERANLIEDEPYEKLIERDPFIFTGQEDRERVEAVLRRFQYPFKLTASGKMFHANRAVAPMVELSEAAIGMGHISASPDSDGIFRRVPLVIRVQDQLFPSLAFASVLRYLKVAPEQVEIVPGKYIWLRQAKYPERADLTDIRIPVDDRLQLRVNYPSNQTGYSYSDVLASENDPAAFESWKKEVEGRICSIGYYSTGTGDIGPTPLQTKYFLAFLHPAIMNTILTQNFFYEVGWWGNIGIAVVLLGAISLLFPKLSPLRFTLLMILIVLGYLFFANWLFQAYGAIINIFNPILFSLFLAYSLIIVYWYATEERERKHLRSAFKTYVSKQMLDQILKDPAALALSGTRKELSIMFSDVRKFSTLSDKIEPEVIHRLLNMYFSRMTNIAFKYDGFVDKFIGDGLLCFFGDPLPHPDHAMRAVMAATEMQKSVRELGSEIQEKLGLDPISIRIGINTGYVIVGNMGSAERMEYTVLGSDVNLAQRLEASATPGQVMISHKTHAHLGGAVPVRDMGEIQVKGFEKAVKVYELELPFE</sequence>
<dbReference type="InterPro" id="IPR007890">
    <property type="entry name" value="CHASE2"/>
</dbReference>
<protein>
    <submittedName>
        <fullName evidence="3">Adenylate/guanylate cyclase</fullName>
    </submittedName>
</protein>
<feature type="transmembrane region" description="Helical" evidence="1">
    <location>
        <begin position="12"/>
        <end position="32"/>
    </location>
</feature>
<dbReference type="EMBL" id="DF820460">
    <property type="protein sequence ID" value="GAK53911.1"/>
    <property type="molecule type" value="Genomic_DNA"/>
</dbReference>
<dbReference type="InterPro" id="IPR029787">
    <property type="entry name" value="Nucleotide_cyclase"/>
</dbReference>
<dbReference type="GO" id="GO:0035556">
    <property type="term" value="P:intracellular signal transduction"/>
    <property type="evidence" value="ECO:0007669"/>
    <property type="project" value="InterPro"/>
</dbReference>